<dbReference type="EMBL" id="JABFCY010000013">
    <property type="protein sequence ID" value="NNU62355.1"/>
    <property type="molecule type" value="Genomic_DNA"/>
</dbReference>
<comment type="caution">
    <text evidence="10">The sequence shown here is derived from an EMBL/GenBank/DDBJ whole genome shotgun (WGS) entry which is preliminary data.</text>
</comment>
<keyword evidence="4" id="KW-0997">Cell inner membrane</keyword>
<proteinExistence type="inferred from homology"/>
<dbReference type="AlphaFoldDB" id="A0A849KKM8"/>
<keyword evidence="11" id="KW-1185">Reference proteome</keyword>
<feature type="transmembrane region" description="Helical" evidence="9">
    <location>
        <begin position="74"/>
        <end position="93"/>
    </location>
</feature>
<evidence type="ECO:0000256" key="5">
    <source>
        <dbReference type="ARBA" id="ARBA00022692"/>
    </source>
</evidence>
<dbReference type="InterPro" id="IPR007272">
    <property type="entry name" value="Sulf_transp_TsuA/YedE"/>
</dbReference>
<protein>
    <submittedName>
        <fullName evidence="10">YeeE/YedE family protein</fullName>
    </submittedName>
</protein>
<evidence type="ECO:0000256" key="7">
    <source>
        <dbReference type="ARBA" id="ARBA00023136"/>
    </source>
</evidence>
<dbReference type="PANTHER" id="PTHR30574">
    <property type="entry name" value="INNER MEMBRANE PROTEIN YEDE"/>
    <property type="match status" value="1"/>
</dbReference>
<evidence type="ECO:0000256" key="3">
    <source>
        <dbReference type="ARBA" id="ARBA00022475"/>
    </source>
</evidence>
<evidence type="ECO:0000256" key="8">
    <source>
        <dbReference type="ARBA" id="ARBA00035655"/>
    </source>
</evidence>
<comment type="similarity">
    <text evidence="8">Belongs to the TsuA/YedE (TC 9.B.102) family.</text>
</comment>
<evidence type="ECO:0000256" key="9">
    <source>
        <dbReference type="SAM" id="Phobius"/>
    </source>
</evidence>
<keyword evidence="6 9" id="KW-1133">Transmembrane helix</keyword>
<name>A0A849KKM8_9HYPH</name>
<dbReference type="Pfam" id="PF04143">
    <property type="entry name" value="Sulf_transp"/>
    <property type="match status" value="1"/>
</dbReference>
<feature type="transmembrane region" description="Helical" evidence="9">
    <location>
        <begin position="114"/>
        <end position="134"/>
    </location>
</feature>
<evidence type="ECO:0000313" key="11">
    <source>
        <dbReference type="Proteomes" id="UP000574931"/>
    </source>
</evidence>
<feature type="transmembrane region" description="Helical" evidence="9">
    <location>
        <begin position="6"/>
        <end position="24"/>
    </location>
</feature>
<dbReference type="PANTHER" id="PTHR30574:SF1">
    <property type="entry name" value="SULPHUR TRANSPORT DOMAIN-CONTAINING PROTEIN"/>
    <property type="match status" value="1"/>
</dbReference>
<evidence type="ECO:0000256" key="1">
    <source>
        <dbReference type="ARBA" id="ARBA00004429"/>
    </source>
</evidence>
<keyword evidence="3" id="KW-1003">Cell membrane</keyword>
<comment type="subcellular location">
    <subcellularLocation>
        <location evidence="1">Cell inner membrane</location>
        <topology evidence="1">Multi-pass membrane protein</topology>
    </subcellularLocation>
</comment>
<feature type="transmembrane region" description="Helical" evidence="9">
    <location>
        <begin position="45"/>
        <end position="68"/>
    </location>
</feature>
<dbReference type="Proteomes" id="UP000574931">
    <property type="component" value="Unassembled WGS sequence"/>
</dbReference>
<dbReference type="RefSeq" id="WP_171318830.1">
    <property type="nucleotide sequence ID" value="NZ_JABFCY010000013.1"/>
</dbReference>
<sequence>MMIYLQSLAGGMILGAAAIFLLIFNGRIAGISGIVGRLLNGSQAALNAAFVLGLILGPVVYAALFGSFPVTTISASWPIIVVAGLLVGIGTRMGSGCTSGHGILGMARFSKRSIAATITFLITGVAAATLAGVLL</sequence>
<keyword evidence="5 9" id="KW-0812">Transmembrane</keyword>
<evidence type="ECO:0000256" key="2">
    <source>
        <dbReference type="ARBA" id="ARBA00022448"/>
    </source>
</evidence>
<dbReference type="GO" id="GO:0005886">
    <property type="term" value="C:plasma membrane"/>
    <property type="evidence" value="ECO:0007669"/>
    <property type="project" value="UniProtKB-SubCell"/>
</dbReference>
<reference evidence="10 11" key="1">
    <citation type="submission" date="2020-05" db="EMBL/GenBank/DDBJ databases">
        <title>Draft Genome Sequence of Ochrobactrum soli Isolated from Stable Fly Gut.</title>
        <authorList>
            <person name="Pileggi M.T."/>
            <person name="Vazhakkala L.J."/>
            <person name="Wong C.N."/>
        </authorList>
    </citation>
    <scope>NUCLEOTIDE SEQUENCE [LARGE SCALE GENOMIC DNA]</scope>
    <source>
        <strain evidence="10 11">MTP-C0764</strain>
    </source>
</reference>
<organism evidence="10 11">
    <name type="scientific">Ochrobactrum soli</name>
    <dbReference type="NCBI Taxonomy" id="2448455"/>
    <lineage>
        <taxon>Bacteria</taxon>
        <taxon>Pseudomonadati</taxon>
        <taxon>Pseudomonadota</taxon>
        <taxon>Alphaproteobacteria</taxon>
        <taxon>Hyphomicrobiales</taxon>
        <taxon>Brucellaceae</taxon>
        <taxon>Brucella/Ochrobactrum group</taxon>
        <taxon>Ochrobactrum</taxon>
    </lineage>
</organism>
<gene>
    <name evidence="10" type="ORF">HKX02_19145</name>
</gene>
<evidence type="ECO:0000313" key="10">
    <source>
        <dbReference type="EMBL" id="NNU62355.1"/>
    </source>
</evidence>
<keyword evidence="2" id="KW-0813">Transport</keyword>
<accession>A0A849KKM8</accession>
<evidence type="ECO:0000256" key="6">
    <source>
        <dbReference type="ARBA" id="ARBA00022989"/>
    </source>
</evidence>
<keyword evidence="7 9" id="KW-0472">Membrane</keyword>
<evidence type="ECO:0000256" key="4">
    <source>
        <dbReference type="ARBA" id="ARBA00022519"/>
    </source>
</evidence>